<feature type="region of interest" description="Disordered" evidence="1">
    <location>
        <begin position="258"/>
        <end position="297"/>
    </location>
</feature>
<evidence type="ECO:0000313" key="2">
    <source>
        <dbReference type="EMBL" id="CAE0461643.1"/>
    </source>
</evidence>
<feature type="region of interest" description="Disordered" evidence="1">
    <location>
        <begin position="172"/>
        <end position="204"/>
    </location>
</feature>
<evidence type="ECO:0008006" key="3">
    <source>
        <dbReference type="Google" id="ProtNLM"/>
    </source>
</evidence>
<dbReference type="EMBL" id="HBIO01008483">
    <property type="protein sequence ID" value="CAE0461643.1"/>
    <property type="molecule type" value="Transcribed_RNA"/>
</dbReference>
<reference evidence="2" key="1">
    <citation type="submission" date="2021-01" db="EMBL/GenBank/DDBJ databases">
        <authorList>
            <person name="Corre E."/>
            <person name="Pelletier E."/>
            <person name="Niang G."/>
            <person name="Scheremetjew M."/>
            <person name="Finn R."/>
            <person name="Kale V."/>
            <person name="Holt S."/>
            <person name="Cochrane G."/>
            <person name="Meng A."/>
            <person name="Brown T."/>
            <person name="Cohen L."/>
        </authorList>
    </citation>
    <scope>NUCLEOTIDE SEQUENCE</scope>
    <source>
        <strain evidence="2">MM31A-1</strain>
    </source>
</reference>
<organism evidence="2">
    <name type="scientific">Chaetoceros debilis</name>
    <dbReference type="NCBI Taxonomy" id="122233"/>
    <lineage>
        <taxon>Eukaryota</taxon>
        <taxon>Sar</taxon>
        <taxon>Stramenopiles</taxon>
        <taxon>Ochrophyta</taxon>
        <taxon>Bacillariophyta</taxon>
        <taxon>Coscinodiscophyceae</taxon>
        <taxon>Chaetocerotophycidae</taxon>
        <taxon>Chaetocerotales</taxon>
        <taxon>Chaetocerotaceae</taxon>
        <taxon>Chaetoceros</taxon>
    </lineage>
</organism>
<sequence>MPKKRSKRSLEDVHEEEATAKHSSLVATTTKTFHREAKAAKAQECQKIIRKIKSLKGSLESKGENSTSEAETSQMDDKVARKVDNLDEKLRYTKAFSIDEIERICLRRVGLQNTDGAESVPDDQKEDDLSKKNKKDLVDSMLRQKKLSSAMQSASEKVSAYNIWLSRREEQITMGRKSKNKNNKSTGQSRGTKRGRDTDFNDHGGNSALFIDSLNGSTLTAEEEEYAFGMSYGDQEIKKKNRPGQRARKMKAMAIEAKKSGRVWDSNNSWREKKAKPEVKKTKTTKTNEHASGLDKSKKINVAEVASMGQSWKEEGKAHPSWAAREAQKAKSGISQFAGKKITFD</sequence>
<feature type="region of interest" description="Disordered" evidence="1">
    <location>
        <begin position="1"/>
        <end position="29"/>
    </location>
</feature>
<feature type="region of interest" description="Disordered" evidence="1">
    <location>
        <begin position="112"/>
        <end position="137"/>
    </location>
</feature>
<evidence type="ECO:0000256" key="1">
    <source>
        <dbReference type="SAM" id="MobiDB-lite"/>
    </source>
</evidence>
<protein>
    <recommendedName>
        <fullName evidence="3">Bud22 domain-containing protein</fullName>
    </recommendedName>
</protein>
<gene>
    <name evidence="2" type="ORF">CDEB00056_LOCUS6484</name>
</gene>
<proteinExistence type="predicted"/>
<feature type="compositionally biased region" description="Basic and acidic residues" evidence="1">
    <location>
        <begin position="270"/>
        <end position="297"/>
    </location>
</feature>
<name>A0A7S3Q0A4_9STRA</name>
<dbReference type="AlphaFoldDB" id="A0A7S3Q0A4"/>
<feature type="region of interest" description="Disordered" evidence="1">
    <location>
        <begin position="56"/>
        <end position="77"/>
    </location>
</feature>
<accession>A0A7S3Q0A4</accession>
<feature type="compositionally biased region" description="Basic and acidic residues" evidence="1">
    <location>
        <begin position="8"/>
        <end position="20"/>
    </location>
</feature>
<feature type="compositionally biased region" description="Basic and acidic residues" evidence="1">
    <location>
        <begin position="127"/>
        <end position="137"/>
    </location>
</feature>
<feature type="compositionally biased region" description="Polar residues" evidence="1">
    <location>
        <begin position="64"/>
        <end position="73"/>
    </location>
</feature>